<proteinExistence type="inferred from homology"/>
<gene>
    <name evidence="4 6" type="primary">minE</name>
    <name evidence="6" type="ORF">NFI88_05635</name>
</gene>
<evidence type="ECO:0000256" key="1">
    <source>
        <dbReference type="ARBA" id="ARBA00008168"/>
    </source>
</evidence>
<evidence type="ECO:0000313" key="6">
    <source>
        <dbReference type="EMBL" id="MCQ8240324.1"/>
    </source>
</evidence>
<protein>
    <recommendedName>
        <fullName evidence="2 4">Cell division topological specificity factor</fullName>
    </recommendedName>
</protein>
<dbReference type="NCBIfam" id="TIGR01215">
    <property type="entry name" value="minE"/>
    <property type="match status" value="1"/>
</dbReference>
<evidence type="ECO:0000256" key="5">
    <source>
        <dbReference type="SAM" id="MobiDB-lite"/>
    </source>
</evidence>
<name>A0ABT1VVE7_9PROT</name>
<evidence type="ECO:0000256" key="4">
    <source>
        <dbReference type="HAMAP-Rule" id="MF_00262"/>
    </source>
</evidence>
<dbReference type="EMBL" id="JAMZEJ010000003">
    <property type="protein sequence ID" value="MCQ8240324.1"/>
    <property type="molecule type" value="Genomic_DNA"/>
</dbReference>
<comment type="function">
    <text evidence="3 4">Prevents the cell division inhibition by proteins MinC and MinD at internal division sites while permitting inhibition at polar sites. This ensures cell division at the proper site by restricting the formation of a division septum at the midpoint of the long axis of the cell.</text>
</comment>
<feature type="compositionally biased region" description="Basic and acidic residues" evidence="5">
    <location>
        <begin position="114"/>
        <end position="125"/>
    </location>
</feature>
<organism evidence="6 7">
    <name type="scientific">Rhizosaccharibacter radicis</name>
    <dbReference type="NCBI Taxonomy" id="2782605"/>
    <lineage>
        <taxon>Bacteria</taxon>
        <taxon>Pseudomonadati</taxon>
        <taxon>Pseudomonadota</taxon>
        <taxon>Alphaproteobacteria</taxon>
        <taxon>Acetobacterales</taxon>
        <taxon>Acetobacteraceae</taxon>
        <taxon>Rhizosaccharibacter</taxon>
    </lineage>
</organism>
<dbReference type="SUPFAM" id="SSF55229">
    <property type="entry name" value="Cell division protein MinE topological specificity domain"/>
    <property type="match status" value="1"/>
</dbReference>
<dbReference type="InterPro" id="IPR005527">
    <property type="entry name" value="MinE"/>
</dbReference>
<dbReference type="Pfam" id="PF03776">
    <property type="entry name" value="MinE"/>
    <property type="match status" value="1"/>
</dbReference>
<keyword evidence="4" id="KW-0131">Cell cycle</keyword>
<feature type="compositionally biased region" description="Low complexity" evidence="5">
    <location>
        <begin position="89"/>
        <end position="113"/>
    </location>
</feature>
<evidence type="ECO:0000256" key="2">
    <source>
        <dbReference type="ARBA" id="ARBA00020112"/>
    </source>
</evidence>
<accession>A0ABT1VVE7</accession>
<dbReference type="Gene3D" id="3.30.1070.10">
    <property type="entry name" value="Cell division topological specificity factor MinE"/>
    <property type="match status" value="1"/>
</dbReference>
<dbReference type="NCBIfam" id="NF001422">
    <property type="entry name" value="PRK00296.1"/>
    <property type="match status" value="1"/>
</dbReference>
<dbReference type="GO" id="GO:0051301">
    <property type="term" value="P:cell division"/>
    <property type="evidence" value="ECO:0007669"/>
    <property type="project" value="UniProtKB-KW"/>
</dbReference>
<dbReference type="Proteomes" id="UP001524547">
    <property type="component" value="Unassembled WGS sequence"/>
</dbReference>
<keyword evidence="4 6" id="KW-0132">Cell division</keyword>
<dbReference type="InterPro" id="IPR036707">
    <property type="entry name" value="MinE_sf"/>
</dbReference>
<comment type="caution">
    <text evidence="6">The sequence shown here is derived from an EMBL/GenBank/DDBJ whole genome shotgun (WGS) entry which is preliminary data.</text>
</comment>
<feature type="region of interest" description="Disordered" evidence="5">
    <location>
        <begin position="82"/>
        <end position="125"/>
    </location>
</feature>
<dbReference type="HAMAP" id="MF_00262">
    <property type="entry name" value="MinE"/>
    <property type="match status" value="1"/>
</dbReference>
<comment type="similarity">
    <text evidence="1 4">Belongs to the MinE family.</text>
</comment>
<keyword evidence="7" id="KW-1185">Reference proteome</keyword>
<evidence type="ECO:0000256" key="3">
    <source>
        <dbReference type="ARBA" id="ARBA00025265"/>
    </source>
</evidence>
<evidence type="ECO:0000313" key="7">
    <source>
        <dbReference type="Proteomes" id="UP001524547"/>
    </source>
</evidence>
<sequence length="125" mass="13012">MSLLASLFSRRGSAPVARDRLQILLAHERAAGEGQSDLLAKLHEEILAVIAKHVAVDRDKVQIKLDRGAAVSTLEIDIEVPGLKSDKNGAPSSASARNAAGATPAAAKPAGTSTDDKDKPAIVRN</sequence>
<reference evidence="6 7" key="1">
    <citation type="submission" date="2022-06" db="EMBL/GenBank/DDBJ databases">
        <title>Rhizosaccharibacter gen. nov. sp. nov. KSS12, endophytic bacteria isolated from sugarcane.</title>
        <authorList>
            <person name="Pitiwittayakul N."/>
        </authorList>
    </citation>
    <scope>NUCLEOTIDE SEQUENCE [LARGE SCALE GENOMIC DNA]</scope>
    <source>
        <strain evidence="6 7">KSS12</strain>
    </source>
</reference>
<dbReference type="RefSeq" id="WP_422919054.1">
    <property type="nucleotide sequence ID" value="NZ_JAMZEJ010000003.1"/>
</dbReference>